<proteinExistence type="predicted"/>
<keyword evidence="1" id="KW-1133">Transmembrane helix</keyword>
<keyword evidence="4" id="KW-1185">Reference proteome</keyword>
<comment type="caution">
    <text evidence="3">The sequence shown here is derived from an EMBL/GenBank/DDBJ whole genome shotgun (WGS) entry which is preliminary data.</text>
</comment>
<keyword evidence="1" id="KW-0812">Transmembrane</keyword>
<reference evidence="3 4" key="2">
    <citation type="submission" date="2019-01" db="EMBL/GenBank/DDBJ databases">
        <title>The decoding of complex shrimp genome reveals the adaptation for benthos swimmer, frequently molting mechanism and breeding impact on genome.</title>
        <authorList>
            <person name="Sun Y."/>
            <person name="Gao Y."/>
            <person name="Yu Y."/>
        </authorList>
    </citation>
    <scope>NUCLEOTIDE SEQUENCE [LARGE SCALE GENOMIC DNA]</scope>
    <source>
        <tissue evidence="3">Muscle</tissue>
    </source>
</reference>
<dbReference type="AlphaFoldDB" id="A0A423UBG0"/>
<dbReference type="Proteomes" id="UP000283509">
    <property type="component" value="Unassembled WGS sequence"/>
</dbReference>
<evidence type="ECO:0000256" key="1">
    <source>
        <dbReference type="SAM" id="Phobius"/>
    </source>
</evidence>
<organism evidence="3 4">
    <name type="scientific">Penaeus vannamei</name>
    <name type="common">Whiteleg shrimp</name>
    <name type="synonym">Litopenaeus vannamei</name>
    <dbReference type="NCBI Taxonomy" id="6689"/>
    <lineage>
        <taxon>Eukaryota</taxon>
        <taxon>Metazoa</taxon>
        <taxon>Ecdysozoa</taxon>
        <taxon>Arthropoda</taxon>
        <taxon>Crustacea</taxon>
        <taxon>Multicrustacea</taxon>
        <taxon>Malacostraca</taxon>
        <taxon>Eumalacostraca</taxon>
        <taxon>Eucarida</taxon>
        <taxon>Decapoda</taxon>
        <taxon>Dendrobranchiata</taxon>
        <taxon>Penaeoidea</taxon>
        <taxon>Penaeidae</taxon>
        <taxon>Penaeus</taxon>
    </lineage>
</organism>
<reference evidence="3 4" key="1">
    <citation type="submission" date="2018-04" db="EMBL/GenBank/DDBJ databases">
        <authorList>
            <person name="Zhang X."/>
            <person name="Yuan J."/>
            <person name="Li F."/>
            <person name="Xiang J."/>
        </authorList>
    </citation>
    <scope>NUCLEOTIDE SEQUENCE [LARGE SCALE GENOMIC DNA]</scope>
    <source>
        <tissue evidence="3">Muscle</tissue>
    </source>
</reference>
<evidence type="ECO:0000313" key="3">
    <source>
        <dbReference type="EMBL" id="ROT86041.1"/>
    </source>
</evidence>
<sequence length="115" mass="12773">MVTAALVILLMTTLFSKFLAEPLLSLVENKVLNAVQRTDEAQTKTSLGWCKMNIQRATLIFAILALTVAVAVAVPFGWYRKPFGFASTFNRGRSLGIWSPGYWHGFDIDGYTRNG</sequence>
<evidence type="ECO:0000256" key="2">
    <source>
        <dbReference type="SAM" id="SignalP"/>
    </source>
</evidence>
<dbReference type="EMBL" id="QCYY01000029">
    <property type="protein sequence ID" value="ROT86041.1"/>
    <property type="molecule type" value="Genomic_DNA"/>
</dbReference>
<keyword evidence="2" id="KW-0732">Signal</keyword>
<gene>
    <name evidence="3" type="ORF">C7M84_015229</name>
</gene>
<feature type="signal peptide" evidence="2">
    <location>
        <begin position="1"/>
        <end position="20"/>
    </location>
</feature>
<protein>
    <submittedName>
        <fullName evidence="3">Uncharacterized protein</fullName>
    </submittedName>
</protein>
<keyword evidence="1" id="KW-0472">Membrane</keyword>
<feature type="transmembrane region" description="Helical" evidence="1">
    <location>
        <begin position="57"/>
        <end position="79"/>
    </location>
</feature>
<feature type="chain" id="PRO_5019312649" evidence="2">
    <location>
        <begin position="21"/>
        <end position="115"/>
    </location>
</feature>
<evidence type="ECO:0000313" key="4">
    <source>
        <dbReference type="Proteomes" id="UP000283509"/>
    </source>
</evidence>
<accession>A0A423UBG0</accession>
<name>A0A423UBG0_PENVA</name>